<proteinExistence type="predicted"/>
<keyword evidence="3" id="KW-0560">Oxidoreductase</keyword>
<keyword evidence="8" id="KW-1185">Reference proteome</keyword>
<dbReference type="Pfam" id="PF00296">
    <property type="entry name" value="Bac_luciferase"/>
    <property type="match status" value="1"/>
</dbReference>
<organism evidence="7 8">
    <name type="scientific">Kribbella caucasensis</name>
    <dbReference type="NCBI Taxonomy" id="2512215"/>
    <lineage>
        <taxon>Bacteria</taxon>
        <taxon>Bacillati</taxon>
        <taxon>Actinomycetota</taxon>
        <taxon>Actinomycetes</taxon>
        <taxon>Propionibacteriales</taxon>
        <taxon>Kribbellaceae</taxon>
        <taxon>Kribbella</taxon>
    </lineage>
</organism>
<evidence type="ECO:0000313" key="7">
    <source>
        <dbReference type="EMBL" id="TDO49903.1"/>
    </source>
</evidence>
<dbReference type="AlphaFoldDB" id="A0A4R6KGG7"/>
<dbReference type="InterPro" id="IPR036661">
    <property type="entry name" value="Luciferase-like_sf"/>
</dbReference>
<protein>
    <submittedName>
        <fullName evidence="7">Luciferase-like monooxygenase</fullName>
    </submittedName>
</protein>
<evidence type="ECO:0000256" key="5">
    <source>
        <dbReference type="SAM" id="MobiDB-lite"/>
    </source>
</evidence>
<feature type="domain" description="Luciferase-like" evidence="6">
    <location>
        <begin position="39"/>
        <end position="223"/>
    </location>
</feature>
<dbReference type="InterPro" id="IPR050172">
    <property type="entry name" value="SsuD_RutA_monooxygenase"/>
</dbReference>
<evidence type="ECO:0000259" key="6">
    <source>
        <dbReference type="Pfam" id="PF00296"/>
    </source>
</evidence>
<accession>A0A4R6KGG7</accession>
<name>A0A4R6KGG7_9ACTN</name>
<dbReference type="GO" id="GO:0046306">
    <property type="term" value="P:alkanesulfonate catabolic process"/>
    <property type="evidence" value="ECO:0007669"/>
    <property type="project" value="TreeGrafter"/>
</dbReference>
<sequence length="363" mass="39735">MHLGGWSTRFGVAGRFRGGRILSVAVIRVRGMKYGFVMAYGDARAAAELAALAEEHGWDGFFVWESIWGIDAWAMLAAAAMTTERIRLGTMLTPLPRRKPWDVAGQASTVDNLSNGRVILSVGLGVTGEDRFWIFEDDPGRKVRAELMDESLEMLQHLWRDQPFAFDGKHYRSRKLESLVPPAPPPPVQQPRIPTWVVGAWPRTKSMRRAALQDGWLPHYAPITAPRQQTGESHGEPTGEQPGASLGAQVGESSGAQVGESTGGQAGEQTSESPGELTPELLAEGVEWIRRERAAHGLTMDGYEIATEGTTSADDPNAAEQVRPWADAGATWWIDADWSSLDPIVVREQAERRLTAGPPRIDP</sequence>
<evidence type="ECO:0000256" key="1">
    <source>
        <dbReference type="ARBA" id="ARBA00022630"/>
    </source>
</evidence>
<keyword evidence="1" id="KW-0285">Flavoprotein</keyword>
<dbReference type="SUPFAM" id="SSF51679">
    <property type="entry name" value="Bacterial luciferase-like"/>
    <property type="match status" value="1"/>
</dbReference>
<dbReference type="Proteomes" id="UP000295388">
    <property type="component" value="Unassembled WGS sequence"/>
</dbReference>
<dbReference type="Gene3D" id="3.20.20.30">
    <property type="entry name" value="Luciferase-like domain"/>
    <property type="match status" value="1"/>
</dbReference>
<dbReference type="EMBL" id="SNWQ01000005">
    <property type="protein sequence ID" value="TDO49903.1"/>
    <property type="molecule type" value="Genomic_DNA"/>
</dbReference>
<dbReference type="PANTHER" id="PTHR42847">
    <property type="entry name" value="ALKANESULFONATE MONOOXYGENASE"/>
    <property type="match status" value="1"/>
</dbReference>
<dbReference type="GO" id="GO:0008726">
    <property type="term" value="F:alkanesulfonate monooxygenase activity"/>
    <property type="evidence" value="ECO:0007669"/>
    <property type="project" value="TreeGrafter"/>
</dbReference>
<dbReference type="PANTHER" id="PTHR42847:SF4">
    <property type="entry name" value="ALKANESULFONATE MONOOXYGENASE-RELATED"/>
    <property type="match status" value="1"/>
</dbReference>
<feature type="region of interest" description="Disordered" evidence="5">
    <location>
        <begin position="226"/>
        <end position="278"/>
    </location>
</feature>
<gene>
    <name evidence="7" type="ORF">EV643_105131</name>
</gene>
<dbReference type="InterPro" id="IPR011251">
    <property type="entry name" value="Luciferase-like_dom"/>
</dbReference>
<keyword evidence="2" id="KW-0288">FMN</keyword>
<keyword evidence="4 7" id="KW-0503">Monooxygenase</keyword>
<evidence type="ECO:0000256" key="4">
    <source>
        <dbReference type="ARBA" id="ARBA00023033"/>
    </source>
</evidence>
<evidence type="ECO:0000313" key="8">
    <source>
        <dbReference type="Proteomes" id="UP000295388"/>
    </source>
</evidence>
<comment type="caution">
    <text evidence="7">The sequence shown here is derived from an EMBL/GenBank/DDBJ whole genome shotgun (WGS) entry which is preliminary data.</text>
</comment>
<evidence type="ECO:0000256" key="3">
    <source>
        <dbReference type="ARBA" id="ARBA00023002"/>
    </source>
</evidence>
<evidence type="ECO:0000256" key="2">
    <source>
        <dbReference type="ARBA" id="ARBA00022643"/>
    </source>
</evidence>
<reference evidence="7 8" key="1">
    <citation type="submission" date="2019-03" db="EMBL/GenBank/DDBJ databases">
        <title>Genomic Encyclopedia of Type Strains, Phase III (KMG-III): the genomes of soil and plant-associated and newly described type strains.</title>
        <authorList>
            <person name="Whitman W."/>
        </authorList>
    </citation>
    <scope>NUCLEOTIDE SEQUENCE [LARGE SCALE GENOMIC DNA]</scope>
    <source>
        <strain evidence="7 8">VKM Ac-2527</strain>
    </source>
</reference>
<feature type="compositionally biased region" description="Polar residues" evidence="5">
    <location>
        <begin position="251"/>
        <end position="260"/>
    </location>
</feature>